<dbReference type="EMBL" id="AWFG01000011">
    <property type="protein sequence ID" value="KCZ60142.1"/>
    <property type="molecule type" value="Genomic_DNA"/>
</dbReference>
<reference evidence="3 4" key="1">
    <citation type="journal article" date="2014" name="Antonie Van Leeuwenhoek">
        <title>Hyphomonas beringensis sp. nov. and Hyphomonas chukchiensis sp. nov., isolated from surface seawater of the Bering Sea and Chukchi Sea.</title>
        <authorList>
            <person name="Li C."/>
            <person name="Lai Q."/>
            <person name="Li G."/>
            <person name="Dong C."/>
            <person name="Wang J."/>
            <person name="Liao Y."/>
            <person name="Shao Z."/>
        </authorList>
    </citation>
    <scope>NUCLEOTIDE SEQUENCE [LARGE SCALE GENOMIC DNA]</scope>
    <source>
        <strain evidence="3 4">BH-BN04-4</strain>
    </source>
</reference>
<dbReference type="RefSeq" id="WP_162176891.1">
    <property type="nucleotide sequence ID" value="NZ_AWFG01000011.1"/>
</dbReference>
<dbReference type="OrthoDB" id="7211066at2"/>
<evidence type="ECO:0000256" key="1">
    <source>
        <dbReference type="SAM" id="MobiDB-lite"/>
    </source>
</evidence>
<evidence type="ECO:0008006" key="5">
    <source>
        <dbReference type="Google" id="ProtNLM"/>
    </source>
</evidence>
<comment type="caution">
    <text evidence="3">The sequence shown here is derived from an EMBL/GenBank/DDBJ whole genome shotgun (WGS) entry which is preliminary data.</text>
</comment>
<feature type="region of interest" description="Disordered" evidence="1">
    <location>
        <begin position="206"/>
        <end position="258"/>
    </location>
</feature>
<evidence type="ECO:0000313" key="3">
    <source>
        <dbReference type="EMBL" id="KCZ60142.1"/>
    </source>
</evidence>
<evidence type="ECO:0000256" key="2">
    <source>
        <dbReference type="SAM" id="SignalP"/>
    </source>
</evidence>
<dbReference type="STRING" id="1280947.HY30_12945"/>
<organism evidence="3 4">
    <name type="scientific">Hyphomonas chukchiensis</name>
    <dbReference type="NCBI Taxonomy" id="1280947"/>
    <lineage>
        <taxon>Bacteria</taxon>
        <taxon>Pseudomonadati</taxon>
        <taxon>Pseudomonadota</taxon>
        <taxon>Alphaproteobacteria</taxon>
        <taxon>Hyphomonadales</taxon>
        <taxon>Hyphomonadaceae</taxon>
        <taxon>Hyphomonas</taxon>
    </lineage>
</organism>
<sequence length="258" mass="27965">MSPYFSLHPRLMNAKIAYLALSLGLAACASSPQSSQPVENAANPSLREDVSMAANSAIAQTRKGLPDAALSPLEDLNLRRDEIPEVLEGVESPYELPPTMTCEDVEARLASLDRVLGPDWDTPNPDDRLKTEILADSAAEATLNALASEARGFIPFRGLIRKATGADRHEKKYNRAFKIGAQQRTYLKGYGLAKGCPPPARPDFMVQPAPDNTIQFRGDTPQPLPAPKPQVQPSETTLSRPTAPPIQSEGLQTVPPEY</sequence>
<accession>A0A062URS3</accession>
<gene>
    <name evidence="3" type="ORF">HY30_12945</name>
</gene>
<dbReference type="AlphaFoldDB" id="A0A062URS3"/>
<keyword evidence="4" id="KW-1185">Reference proteome</keyword>
<proteinExistence type="predicted"/>
<dbReference type="eggNOG" id="ENOG5032TYP">
    <property type="taxonomic scope" value="Bacteria"/>
</dbReference>
<protein>
    <recommendedName>
        <fullName evidence="5">DUF3035 domain-containing protein</fullName>
    </recommendedName>
</protein>
<feature type="compositionally biased region" description="Polar residues" evidence="1">
    <location>
        <begin position="231"/>
        <end position="240"/>
    </location>
</feature>
<dbReference type="Proteomes" id="UP000027190">
    <property type="component" value="Unassembled WGS sequence"/>
</dbReference>
<name>A0A062URS3_9PROT</name>
<evidence type="ECO:0000313" key="4">
    <source>
        <dbReference type="Proteomes" id="UP000027190"/>
    </source>
</evidence>
<feature type="chain" id="PRO_5001618519" description="DUF3035 domain-containing protein" evidence="2">
    <location>
        <begin position="30"/>
        <end position="258"/>
    </location>
</feature>
<keyword evidence="2" id="KW-0732">Signal</keyword>
<feature type="signal peptide" evidence="2">
    <location>
        <begin position="1"/>
        <end position="29"/>
    </location>
</feature>